<dbReference type="PROSITE" id="PS50881">
    <property type="entry name" value="S5_DSRBD"/>
    <property type="match status" value="1"/>
</dbReference>
<dbReference type="GO" id="GO:1990904">
    <property type="term" value="C:ribonucleoprotein complex"/>
    <property type="evidence" value="ECO:0007669"/>
    <property type="project" value="UniProtKB-UniRule"/>
</dbReference>
<dbReference type="SUPFAM" id="SSF54768">
    <property type="entry name" value="dsRNA-binding domain-like"/>
    <property type="match status" value="1"/>
</dbReference>
<evidence type="ECO:0000259" key="8">
    <source>
        <dbReference type="PROSITE" id="PS50881"/>
    </source>
</evidence>
<dbReference type="Gene3D" id="3.30.230.10">
    <property type="match status" value="1"/>
</dbReference>
<evidence type="ECO:0000256" key="7">
    <source>
        <dbReference type="RuleBase" id="RU003823"/>
    </source>
</evidence>
<dbReference type="GO" id="GO:0005840">
    <property type="term" value="C:ribosome"/>
    <property type="evidence" value="ECO:0007669"/>
    <property type="project" value="UniProtKB-KW"/>
</dbReference>
<dbReference type="GO" id="GO:0003735">
    <property type="term" value="F:structural constituent of ribosome"/>
    <property type="evidence" value="ECO:0007669"/>
    <property type="project" value="UniProtKB-UniRule"/>
</dbReference>
<evidence type="ECO:0000313" key="9">
    <source>
        <dbReference type="EMBL" id="PIR98461.1"/>
    </source>
</evidence>
<organism evidence="9 10">
    <name type="scientific">Candidatus Colwellbacteria bacterium CG10_big_fil_rev_8_21_14_0_10_41_28</name>
    <dbReference type="NCBI Taxonomy" id="1974539"/>
    <lineage>
        <taxon>Bacteria</taxon>
        <taxon>Candidatus Colwelliibacteriota</taxon>
    </lineage>
</organism>
<evidence type="ECO:0000256" key="1">
    <source>
        <dbReference type="ARBA" id="ARBA00008945"/>
    </source>
</evidence>
<evidence type="ECO:0000256" key="2">
    <source>
        <dbReference type="ARBA" id="ARBA00022980"/>
    </source>
</evidence>
<dbReference type="InterPro" id="IPR020568">
    <property type="entry name" value="Ribosomal_Su5_D2-typ_SF"/>
</dbReference>
<dbReference type="GO" id="GO:0003723">
    <property type="term" value="F:RNA binding"/>
    <property type="evidence" value="ECO:0007669"/>
    <property type="project" value="InterPro"/>
</dbReference>
<dbReference type="Pfam" id="PF03719">
    <property type="entry name" value="Ribosomal_S5_C"/>
    <property type="match status" value="1"/>
</dbReference>
<dbReference type="InterPro" id="IPR013810">
    <property type="entry name" value="Ribosomal_uS5_N"/>
</dbReference>
<protein>
    <recommendedName>
        <fullName evidence="4">Small ribosomal subunit protein uS5</fullName>
    </recommendedName>
    <alternativeName>
        <fullName evidence="5">30S ribosomal protein S5</fullName>
    </alternativeName>
</protein>
<keyword evidence="3 6" id="KW-0687">Ribonucleoprotein</keyword>
<comment type="caution">
    <text evidence="9">The sequence shown here is derived from an EMBL/GenBank/DDBJ whole genome shotgun (WGS) entry which is preliminary data.</text>
</comment>
<dbReference type="InterPro" id="IPR005324">
    <property type="entry name" value="Ribosomal_uS5_C"/>
</dbReference>
<evidence type="ECO:0000256" key="5">
    <source>
        <dbReference type="ARBA" id="ARBA00035519"/>
    </source>
</evidence>
<keyword evidence="2 6" id="KW-0689">Ribosomal protein</keyword>
<dbReference type="PANTHER" id="PTHR48277:SF1">
    <property type="entry name" value="MITOCHONDRIAL RIBOSOMAL PROTEIN S5"/>
    <property type="match status" value="1"/>
</dbReference>
<comment type="similarity">
    <text evidence="1 7">Belongs to the universal ribosomal protein uS5 family.</text>
</comment>
<dbReference type="InterPro" id="IPR014721">
    <property type="entry name" value="Ribsml_uS5_D2-typ_fold_subgr"/>
</dbReference>
<dbReference type="PROSITE" id="PS00585">
    <property type="entry name" value="RIBOSOMAL_S5"/>
    <property type="match status" value="1"/>
</dbReference>
<dbReference type="Pfam" id="PF00333">
    <property type="entry name" value="Ribosomal_S5"/>
    <property type="match status" value="1"/>
</dbReference>
<dbReference type="Proteomes" id="UP000230776">
    <property type="component" value="Unassembled WGS sequence"/>
</dbReference>
<dbReference type="GO" id="GO:0006412">
    <property type="term" value="P:translation"/>
    <property type="evidence" value="ECO:0007669"/>
    <property type="project" value="InterPro"/>
</dbReference>
<dbReference type="AlphaFoldDB" id="A0A2H0VHA4"/>
<dbReference type="EMBL" id="PFAG01000014">
    <property type="protein sequence ID" value="PIR98461.1"/>
    <property type="molecule type" value="Genomic_DNA"/>
</dbReference>
<name>A0A2H0VHA4_9BACT</name>
<evidence type="ECO:0000256" key="4">
    <source>
        <dbReference type="ARBA" id="ARBA00035255"/>
    </source>
</evidence>
<dbReference type="SUPFAM" id="SSF54211">
    <property type="entry name" value="Ribosomal protein S5 domain 2-like"/>
    <property type="match status" value="1"/>
</dbReference>
<accession>A0A2H0VHA4</accession>
<dbReference type="InterPro" id="IPR018192">
    <property type="entry name" value="Ribosomal_uS5_N_CS"/>
</dbReference>
<dbReference type="GO" id="GO:0005737">
    <property type="term" value="C:cytoplasm"/>
    <property type="evidence" value="ECO:0007669"/>
    <property type="project" value="UniProtKB-ARBA"/>
</dbReference>
<dbReference type="PANTHER" id="PTHR48277">
    <property type="entry name" value="MITOCHONDRIAL RIBOSOMAL PROTEIN S5"/>
    <property type="match status" value="1"/>
</dbReference>
<dbReference type="FunFam" id="3.30.230.10:FF:000002">
    <property type="entry name" value="30S ribosomal protein S5"/>
    <property type="match status" value="1"/>
</dbReference>
<sequence length="159" mass="17208">MVYKPQKKSDRREKKAVSEFTEQVIDLRRVTRVMAGGKRFRFRATIVLGDQKGRVGVGIGKGVDVEGAISKAKTQAKNDMIRVQIKDETIAHKVEAKYSAAKVLVKPATQGHGLLAGGSPRVVLRLAGVQNATAKCLSNTTNKLTNALATIEALKKLKA</sequence>
<dbReference type="InterPro" id="IPR000851">
    <property type="entry name" value="Ribosomal_uS5"/>
</dbReference>
<evidence type="ECO:0000256" key="6">
    <source>
        <dbReference type="PROSITE-ProRule" id="PRU00268"/>
    </source>
</evidence>
<dbReference type="Gene3D" id="3.30.160.20">
    <property type="match status" value="1"/>
</dbReference>
<proteinExistence type="inferred from homology"/>
<reference evidence="10" key="1">
    <citation type="submission" date="2017-09" db="EMBL/GenBank/DDBJ databases">
        <title>Depth-based differentiation of microbial function through sediment-hosted aquifers and enrichment of novel symbionts in the deep terrestrial subsurface.</title>
        <authorList>
            <person name="Probst A.J."/>
            <person name="Ladd B."/>
            <person name="Jarett J.K."/>
            <person name="Geller-Mcgrath D.E."/>
            <person name="Sieber C.M.K."/>
            <person name="Emerson J.B."/>
            <person name="Anantharaman K."/>
            <person name="Thomas B.C."/>
            <person name="Malmstrom R."/>
            <person name="Stieglmeier M."/>
            <person name="Klingl A."/>
            <person name="Woyke T."/>
            <person name="Ryan C.M."/>
            <person name="Banfield J.F."/>
        </authorList>
    </citation>
    <scope>NUCLEOTIDE SEQUENCE [LARGE SCALE GENOMIC DNA]</scope>
</reference>
<gene>
    <name evidence="9" type="ORF">COT88_01385</name>
</gene>
<evidence type="ECO:0000256" key="3">
    <source>
        <dbReference type="ARBA" id="ARBA00023274"/>
    </source>
</evidence>
<evidence type="ECO:0000313" key="10">
    <source>
        <dbReference type="Proteomes" id="UP000230776"/>
    </source>
</evidence>
<feature type="domain" description="S5 DRBM" evidence="8">
    <location>
        <begin position="20"/>
        <end position="83"/>
    </location>
</feature>